<organism evidence="2 3">
    <name type="scientific">Pleurodeles waltl</name>
    <name type="common">Iberian ribbed newt</name>
    <dbReference type="NCBI Taxonomy" id="8319"/>
    <lineage>
        <taxon>Eukaryota</taxon>
        <taxon>Metazoa</taxon>
        <taxon>Chordata</taxon>
        <taxon>Craniata</taxon>
        <taxon>Vertebrata</taxon>
        <taxon>Euteleostomi</taxon>
        <taxon>Amphibia</taxon>
        <taxon>Batrachia</taxon>
        <taxon>Caudata</taxon>
        <taxon>Salamandroidea</taxon>
        <taxon>Salamandridae</taxon>
        <taxon>Pleurodelinae</taxon>
        <taxon>Pleurodeles</taxon>
    </lineage>
</organism>
<protein>
    <submittedName>
        <fullName evidence="2">Uncharacterized protein</fullName>
    </submittedName>
</protein>
<keyword evidence="1" id="KW-1133">Transmembrane helix</keyword>
<keyword evidence="1" id="KW-0812">Transmembrane</keyword>
<gene>
    <name evidence="2" type="ORF">NDU88_004989</name>
</gene>
<feature type="transmembrane region" description="Helical" evidence="1">
    <location>
        <begin position="117"/>
        <end position="138"/>
    </location>
</feature>
<feature type="transmembrane region" description="Helical" evidence="1">
    <location>
        <begin position="26"/>
        <end position="48"/>
    </location>
</feature>
<evidence type="ECO:0000313" key="3">
    <source>
        <dbReference type="Proteomes" id="UP001066276"/>
    </source>
</evidence>
<sequence length="230" mass="23358">MAGVVCPDAAPDPGTRSILPAVSVPFTLALATVLPFLPLATGGVSLLLPAGGPFLPLLAGGASLLLPAGGASLPLLDSGTSLPLLAGGISLSLLAGGASLPLLAGGASFPLLTGVPFLPLLAGGPFLPLAGGAGTLAVLTGASLEPLTHAVAAETTVAVNWVAEVLAWVLPTLARSVLRSQRSILWQKVKREMQRNFGELLHPVSEEFLKAETLNSQKRRLGYVGRRIGY</sequence>
<accession>A0AAV7PE28</accession>
<dbReference type="AlphaFoldDB" id="A0AAV7PE28"/>
<evidence type="ECO:0000256" key="1">
    <source>
        <dbReference type="SAM" id="Phobius"/>
    </source>
</evidence>
<feature type="transmembrane region" description="Helical" evidence="1">
    <location>
        <begin position="82"/>
        <end position="105"/>
    </location>
</feature>
<keyword evidence="1" id="KW-0472">Membrane</keyword>
<keyword evidence="3" id="KW-1185">Reference proteome</keyword>
<feature type="transmembrane region" description="Helical" evidence="1">
    <location>
        <begin position="55"/>
        <end position="76"/>
    </location>
</feature>
<proteinExistence type="predicted"/>
<comment type="caution">
    <text evidence="2">The sequence shown here is derived from an EMBL/GenBank/DDBJ whole genome shotgun (WGS) entry which is preliminary data.</text>
</comment>
<dbReference type="EMBL" id="JANPWB010000011">
    <property type="protein sequence ID" value="KAJ1126582.1"/>
    <property type="molecule type" value="Genomic_DNA"/>
</dbReference>
<name>A0AAV7PE28_PLEWA</name>
<reference evidence="2" key="1">
    <citation type="journal article" date="2022" name="bioRxiv">
        <title>Sequencing and chromosome-scale assembly of the giantPleurodeles waltlgenome.</title>
        <authorList>
            <person name="Brown T."/>
            <person name="Elewa A."/>
            <person name="Iarovenko S."/>
            <person name="Subramanian E."/>
            <person name="Araus A.J."/>
            <person name="Petzold A."/>
            <person name="Susuki M."/>
            <person name="Suzuki K.-i.T."/>
            <person name="Hayashi T."/>
            <person name="Toyoda A."/>
            <person name="Oliveira C."/>
            <person name="Osipova E."/>
            <person name="Leigh N.D."/>
            <person name="Simon A."/>
            <person name="Yun M.H."/>
        </authorList>
    </citation>
    <scope>NUCLEOTIDE SEQUENCE</scope>
    <source>
        <strain evidence="2">20211129_DDA</strain>
        <tissue evidence="2">Liver</tissue>
    </source>
</reference>
<dbReference type="Proteomes" id="UP001066276">
    <property type="component" value="Chromosome 7"/>
</dbReference>
<evidence type="ECO:0000313" key="2">
    <source>
        <dbReference type="EMBL" id="KAJ1126582.1"/>
    </source>
</evidence>